<sequence>MNPFLFFLPLICAQVEQKHMLFLTGEVDGERYQQGSYSVHVDVFNKPVDGVQIAKAAETPYGVYQSSGVDSNALFQTILASFTRLEEAEFDYERHIFCQGL</sequence>
<dbReference type="Proteomes" id="UP001158576">
    <property type="component" value="Chromosome PAR"/>
</dbReference>
<evidence type="ECO:0000313" key="2">
    <source>
        <dbReference type="Proteomes" id="UP001158576"/>
    </source>
</evidence>
<gene>
    <name evidence="1" type="ORF">OKIOD_LOCUS503</name>
</gene>
<protein>
    <submittedName>
        <fullName evidence="1">Oidioi.mRNA.OKI2018_I69.PAR.g8945.t1.cds</fullName>
    </submittedName>
</protein>
<proteinExistence type="predicted"/>
<accession>A0ABN7RMD2</accession>
<evidence type="ECO:0000313" key="1">
    <source>
        <dbReference type="EMBL" id="CAG5078264.1"/>
    </source>
</evidence>
<organism evidence="1 2">
    <name type="scientific">Oikopleura dioica</name>
    <name type="common">Tunicate</name>
    <dbReference type="NCBI Taxonomy" id="34765"/>
    <lineage>
        <taxon>Eukaryota</taxon>
        <taxon>Metazoa</taxon>
        <taxon>Chordata</taxon>
        <taxon>Tunicata</taxon>
        <taxon>Appendicularia</taxon>
        <taxon>Copelata</taxon>
        <taxon>Oikopleuridae</taxon>
        <taxon>Oikopleura</taxon>
    </lineage>
</organism>
<name>A0ABN7RMD2_OIKDI</name>
<dbReference type="EMBL" id="OU015568">
    <property type="protein sequence ID" value="CAG5078264.1"/>
    <property type="molecule type" value="Genomic_DNA"/>
</dbReference>
<keyword evidence="2" id="KW-1185">Reference proteome</keyword>
<reference evidence="1 2" key="1">
    <citation type="submission" date="2021-04" db="EMBL/GenBank/DDBJ databases">
        <authorList>
            <person name="Bliznina A."/>
        </authorList>
    </citation>
    <scope>NUCLEOTIDE SEQUENCE [LARGE SCALE GENOMIC DNA]</scope>
</reference>